<evidence type="ECO:0000256" key="2">
    <source>
        <dbReference type="ARBA" id="ARBA00046328"/>
    </source>
</evidence>
<dbReference type="EMBL" id="JAVFHQ010000019">
    <property type="protein sequence ID" value="KAK4545445.1"/>
    <property type="molecule type" value="Genomic_DNA"/>
</dbReference>
<proteinExistence type="inferred from homology"/>
<keyword evidence="6" id="KW-1185">Reference proteome</keyword>
<feature type="compositionally biased region" description="Acidic residues" evidence="3">
    <location>
        <begin position="58"/>
        <end position="68"/>
    </location>
</feature>
<dbReference type="PANTHER" id="PTHR46551:SF1">
    <property type="entry name" value="SAP DOMAIN-CONTAINING RIBONUCLEOPROTEIN"/>
    <property type="match status" value="1"/>
</dbReference>
<evidence type="ECO:0000313" key="5">
    <source>
        <dbReference type="EMBL" id="KAK4545445.1"/>
    </source>
</evidence>
<feature type="compositionally biased region" description="Low complexity" evidence="3">
    <location>
        <begin position="38"/>
        <end position="55"/>
    </location>
</feature>
<dbReference type="InterPro" id="IPR052240">
    <property type="entry name" value="SAP_domain_ribonucleoprotein"/>
</dbReference>
<dbReference type="SMART" id="SM00513">
    <property type="entry name" value="SAP"/>
    <property type="match status" value="1"/>
</dbReference>
<reference evidence="5 6" key="1">
    <citation type="submission" date="2021-11" db="EMBL/GenBank/DDBJ databases">
        <title>Black yeast isolated from Biological Soil Crust.</title>
        <authorList>
            <person name="Kurbessoian T."/>
        </authorList>
    </citation>
    <scope>NUCLEOTIDE SEQUENCE [LARGE SCALE GENOMIC DNA]</scope>
    <source>
        <strain evidence="5 6">CCFEE 5522</strain>
    </source>
</reference>
<feature type="domain" description="SAP" evidence="4">
    <location>
        <begin position="3"/>
        <end position="37"/>
    </location>
</feature>
<dbReference type="GO" id="GO:0005634">
    <property type="term" value="C:nucleus"/>
    <property type="evidence" value="ECO:0007669"/>
    <property type="project" value="TreeGrafter"/>
</dbReference>
<dbReference type="PROSITE" id="PS50800">
    <property type="entry name" value="SAP"/>
    <property type="match status" value="1"/>
</dbReference>
<comment type="similarity">
    <text evidence="2">Belongs to the SAP domain-containing ribonucleoprotein family.</text>
</comment>
<gene>
    <name evidence="5" type="ORF">LTR36_002795</name>
</gene>
<evidence type="ECO:0000256" key="1">
    <source>
        <dbReference type="ARBA" id="ARBA00022553"/>
    </source>
</evidence>
<dbReference type="AlphaFoldDB" id="A0AAV9JLR2"/>
<feature type="compositionally biased region" description="Low complexity" evidence="3">
    <location>
        <begin position="119"/>
        <end position="135"/>
    </location>
</feature>
<evidence type="ECO:0000259" key="4">
    <source>
        <dbReference type="PROSITE" id="PS50800"/>
    </source>
</evidence>
<feature type="compositionally biased region" description="Basic and acidic residues" evidence="3">
    <location>
        <begin position="138"/>
        <end position="155"/>
    </location>
</feature>
<dbReference type="Proteomes" id="UP001324427">
    <property type="component" value="Unassembled WGS sequence"/>
</dbReference>
<dbReference type="Pfam" id="PF18592">
    <property type="entry name" value="Tho1_MOS11_C"/>
    <property type="match status" value="1"/>
</dbReference>
<feature type="region of interest" description="Disordered" evidence="3">
    <location>
        <begin position="196"/>
        <end position="317"/>
    </location>
</feature>
<protein>
    <recommendedName>
        <fullName evidence="4">SAP domain-containing protein</fullName>
    </recommendedName>
</protein>
<dbReference type="GO" id="GO:0016973">
    <property type="term" value="P:poly(A)+ mRNA export from nucleus"/>
    <property type="evidence" value="ECO:0007669"/>
    <property type="project" value="TreeGrafter"/>
</dbReference>
<dbReference type="InterPro" id="IPR036361">
    <property type="entry name" value="SAP_dom_sf"/>
</dbReference>
<feature type="region of interest" description="Disordered" evidence="3">
    <location>
        <begin position="35"/>
        <end position="82"/>
    </location>
</feature>
<dbReference type="Pfam" id="PF02037">
    <property type="entry name" value="SAP"/>
    <property type="match status" value="1"/>
</dbReference>
<keyword evidence="1" id="KW-0597">Phosphoprotein</keyword>
<dbReference type="InterPro" id="IPR040746">
    <property type="entry name" value="THO1_MOS11_C"/>
</dbReference>
<dbReference type="PANTHER" id="PTHR46551">
    <property type="entry name" value="SAP DOMAIN-CONTAINING RIBONUCLEOPROTEIN"/>
    <property type="match status" value="1"/>
</dbReference>
<dbReference type="SUPFAM" id="SSF68906">
    <property type="entry name" value="SAP domain"/>
    <property type="match status" value="1"/>
</dbReference>
<dbReference type="Gene3D" id="1.10.720.30">
    <property type="entry name" value="SAP domain"/>
    <property type="match status" value="1"/>
</dbReference>
<feature type="compositionally biased region" description="Gly residues" evidence="3">
    <location>
        <begin position="247"/>
        <end position="264"/>
    </location>
</feature>
<feature type="compositionally biased region" description="Basic and acidic residues" evidence="3">
    <location>
        <begin position="265"/>
        <end position="286"/>
    </location>
</feature>
<organism evidence="5 6">
    <name type="scientific">Oleoguttula mirabilis</name>
    <dbReference type="NCBI Taxonomy" id="1507867"/>
    <lineage>
        <taxon>Eukaryota</taxon>
        <taxon>Fungi</taxon>
        <taxon>Dikarya</taxon>
        <taxon>Ascomycota</taxon>
        <taxon>Pezizomycotina</taxon>
        <taxon>Dothideomycetes</taxon>
        <taxon>Dothideomycetidae</taxon>
        <taxon>Mycosphaerellales</taxon>
        <taxon>Teratosphaeriaceae</taxon>
        <taxon>Oleoguttula</taxon>
    </lineage>
</organism>
<accession>A0AAV9JLR2</accession>
<comment type="caution">
    <text evidence="5">The sequence shown here is derived from an EMBL/GenBank/DDBJ whole genome shotgun (WGS) entry which is preliminary data.</text>
</comment>
<dbReference type="InterPro" id="IPR003034">
    <property type="entry name" value="SAP_dom"/>
</dbReference>
<feature type="region of interest" description="Disordered" evidence="3">
    <location>
        <begin position="119"/>
        <end position="158"/>
    </location>
</feature>
<feature type="compositionally biased region" description="Basic and acidic residues" evidence="3">
    <location>
        <begin position="300"/>
        <end position="310"/>
    </location>
</feature>
<name>A0AAV9JLR2_9PEZI</name>
<evidence type="ECO:0000313" key="6">
    <source>
        <dbReference type="Proteomes" id="UP001324427"/>
    </source>
</evidence>
<evidence type="ECO:0000256" key="3">
    <source>
        <dbReference type="SAM" id="MobiDB-lite"/>
    </source>
</evidence>
<sequence length="317" mass="33369">MDYSKKKNDELVTLLKERGLPHTGKKADFVKRLEEYDSAQSTSTTTTTAPPVTKPALEDEIDWDDEPATETAGTATTTTEPAADAIAAAGGIGEVANPVAVPNQTLVEDPATTNDLTVAAAPTTAETEPTTTATANDGDAKAVQQEKEASPEKDYSQGIAARAIDEELEKRKARAIRFGLPDDSDEMKLLARAKRFGTSNESSAVPGLLNQALSQGRKRDRENAGTGEVASGVEDGGVRKRNKGGRGGRNGRGGGRPGLGGGRQGSERERARGGDRDRAVPAKKAENGNGNGNGPSWMNDADRQKMDARKARFGVPS</sequence>
<feature type="compositionally biased region" description="Low complexity" evidence="3">
    <location>
        <begin position="69"/>
        <end position="82"/>
    </location>
</feature>